<dbReference type="InterPro" id="IPR010663">
    <property type="entry name" value="Znf_FPG/IleRS"/>
</dbReference>
<dbReference type="GO" id="GO:0140078">
    <property type="term" value="F:class I DNA-(apurinic or apyrimidinic site) endonuclease activity"/>
    <property type="evidence" value="ECO:0007669"/>
    <property type="project" value="UniProtKB-EC"/>
</dbReference>
<dbReference type="Pfam" id="PF06831">
    <property type="entry name" value="H2TH"/>
    <property type="match status" value="1"/>
</dbReference>
<dbReference type="InterPro" id="IPR012319">
    <property type="entry name" value="FPG_cat"/>
</dbReference>
<feature type="region of interest" description="Disordered" evidence="15">
    <location>
        <begin position="83"/>
        <end position="115"/>
    </location>
</feature>
<keyword evidence="6 14" id="KW-0863">Zinc-finger</keyword>
<dbReference type="GO" id="GO:0006284">
    <property type="term" value="P:base-excision repair"/>
    <property type="evidence" value="ECO:0007669"/>
    <property type="project" value="InterPro"/>
</dbReference>
<evidence type="ECO:0000256" key="7">
    <source>
        <dbReference type="ARBA" id="ARBA00022801"/>
    </source>
</evidence>
<evidence type="ECO:0000259" key="16">
    <source>
        <dbReference type="PROSITE" id="PS51066"/>
    </source>
</evidence>
<evidence type="ECO:0000256" key="15">
    <source>
        <dbReference type="SAM" id="MobiDB-lite"/>
    </source>
</evidence>
<dbReference type="AlphaFoldDB" id="A0A9X2H167"/>
<dbReference type="EMBL" id="JAMZDY010000001">
    <property type="protein sequence ID" value="MCP2372427.1"/>
    <property type="molecule type" value="Genomic_DNA"/>
</dbReference>
<keyword evidence="8" id="KW-0862">Zinc</keyword>
<evidence type="ECO:0000256" key="9">
    <source>
        <dbReference type="ARBA" id="ARBA00023125"/>
    </source>
</evidence>
<dbReference type="EC" id="4.2.99.18" evidence="18"/>
<keyword evidence="13 18" id="KW-0326">Glycosidase</keyword>
<keyword evidence="12" id="KW-0511">Multifunctional enzyme</keyword>
<dbReference type="PANTHER" id="PTHR22993:SF9">
    <property type="entry name" value="FORMAMIDOPYRIMIDINE-DNA GLYCOSYLASE"/>
    <property type="match status" value="1"/>
</dbReference>
<evidence type="ECO:0000256" key="1">
    <source>
        <dbReference type="ARBA" id="ARBA00001668"/>
    </source>
</evidence>
<comment type="cofactor">
    <cofactor evidence="2">
        <name>Zn(2+)</name>
        <dbReference type="ChEBI" id="CHEBI:29105"/>
    </cofactor>
</comment>
<proteinExistence type="inferred from homology"/>
<evidence type="ECO:0000256" key="11">
    <source>
        <dbReference type="ARBA" id="ARBA00023239"/>
    </source>
</evidence>
<keyword evidence="7 18" id="KW-0378">Hydrolase</keyword>
<sequence>MPESPEVQALVEELDARLTGRALSEVDVIEFRVVKTRARPLERLVGERVTGVSRHGKLVDLGFGQAGHLVVSLGRHGWARWAQADASGEPGDRAGADSSTGPGADARQEAAASVDPPAPTLATLVFDDGAALELTDAGQWVSLGCWVVDDPAEVPAVAKLGADPAGDGFDRAAFDGALAGRRKQVKAVLQEQESFAGIGNAYSDEILHTARVSPVEHASALGTDALDRLFDATVGVIGGAIAARRGVPIADLKATKVAAMRAHGRAGEPCPVCGDAIADFSFASTTAQYCPTCQTCGERLPLKGE</sequence>
<comment type="caution">
    <text evidence="18">The sequence shown here is derived from an EMBL/GenBank/DDBJ whole genome shotgun (WGS) entry which is preliminary data.</text>
</comment>
<organism evidence="18 19">
    <name type="scientific">Agromyces terreus</name>
    <dbReference type="NCBI Taxonomy" id="424795"/>
    <lineage>
        <taxon>Bacteria</taxon>
        <taxon>Bacillati</taxon>
        <taxon>Actinomycetota</taxon>
        <taxon>Actinomycetes</taxon>
        <taxon>Micrococcales</taxon>
        <taxon>Microbacteriaceae</taxon>
        <taxon>Agromyces</taxon>
    </lineage>
</organism>
<dbReference type="OrthoDB" id="9800855at2"/>
<name>A0A9X2H167_9MICO</name>
<dbReference type="PROSITE" id="PS51066">
    <property type="entry name" value="ZF_FPG_2"/>
    <property type="match status" value="1"/>
</dbReference>
<comment type="similarity">
    <text evidence="3">Belongs to the FPG family.</text>
</comment>
<evidence type="ECO:0000256" key="10">
    <source>
        <dbReference type="ARBA" id="ARBA00023204"/>
    </source>
</evidence>
<keyword evidence="19" id="KW-1185">Reference proteome</keyword>
<dbReference type="GO" id="GO:0003684">
    <property type="term" value="F:damaged DNA binding"/>
    <property type="evidence" value="ECO:0007669"/>
    <property type="project" value="InterPro"/>
</dbReference>
<dbReference type="PANTHER" id="PTHR22993">
    <property type="entry name" value="FORMAMIDOPYRIMIDINE-DNA GLYCOSYLASE"/>
    <property type="match status" value="1"/>
</dbReference>
<keyword evidence="4" id="KW-0479">Metal-binding</keyword>
<keyword evidence="5" id="KW-0227">DNA damage</keyword>
<evidence type="ECO:0000256" key="6">
    <source>
        <dbReference type="ARBA" id="ARBA00022771"/>
    </source>
</evidence>
<dbReference type="Gene3D" id="1.10.8.50">
    <property type="match status" value="1"/>
</dbReference>
<evidence type="ECO:0000256" key="2">
    <source>
        <dbReference type="ARBA" id="ARBA00001947"/>
    </source>
</evidence>
<protein>
    <submittedName>
        <fullName evidence="18">Formamidopyrimidine-DNA glycosylase</fullName>
        <ecNumber evidence="18">3.2.2.23</ecNumber>
        <ecNumber evidence="18">4.2.99.18</ecNumber>
    </submittedName>
</protein>
<dbReference type="InterPro" id="IPR015886">
    <property type="entry name" value="H2TH_FPG"/>
</dbReference>
<evidence type="ECO:0000256" key="3">
    <source>
        <dbReference type="ARBA" id="ARBA00009409"/>
    </source>
</evidence>
<dbReference type="SUPFAM" id="SSF46946">
    <property type="entry name" value="S13-like H2TH domain"/>
    <property type="match status" value="1"/>
</dbReference>
<evidence type="ECO:0000256" key="4">
    <source>
        <dbReference type="ARBA" id="ARBA00022723"/>
    </source>
</evidence>
<feature type="domain" description="FPG-type" evidence="16">
    <location>
        <begin position="261"/>
        <end position="295"/>
    </location>
</feature>
<keyword evidence="11 18" id="KW-0456">Lyase</keyword>
<dbReference type="Pfam" id="PF01149">
    <property type="entry name" value="Fapy_DNA_glyco"/>
    <property type="match status" value="1"/>
</dbReference>
<accession>A0A9X2H167</accession>
<dbReference type="InterPro" id="IPR035937">
    <property type="entry name" value="FPG_N"/>
</dbReference>
<evidence type="ECO:0000313" key="19">
    <source>
        <dbReference type="Proteomes" id="UP001139722"/>
    </source>
</evidence>
<evidence type="ECO:0000256" key="5">
    <source>
        <dbReference type="ARBA" id="ARBA00022763"/>
    </source>
</evidence>
<dbReference type="SMART" id="SM01232">
    <property type="entry name" value="H2TH"/>
    <property type="match status" value="1"/>
</dbReference>
<dbReference type="Proteomes" id="UP001139722">
    <property type="component" value="Unassembled WGS sequence"/>
</dbReference>
<dbReference type="EC" id="3.2.2.23" evidence="18"/>
<comment type="catalytic activity">
    <reaction evidence="1">
        <text>Hydrolysis of DNA containing ring-opened 7-methylguanine residues, releasing 2,6-diamino-4-hydroxy-5-(N-methyl)formamidopyrimidine.</text>
        <dbReference type="EC" id="3.2.2.23"/>
    </reaction>
</comment>
<evidence type="ECO:0000256" key="12">
    <source>
        <dbReference type="ARBA" id="ARBA00023268"/>
    </source>
</evidence>
<evidence type="ECO:0000256" key="13">
    <source>
        <dbReference type="ARBA" id="ARBA00023295"/>
    </source>
</evidence>
<dbReference type="Gene3D" id="3.20.190.10">
    <property type="entry name" value="MutM-like, N-terminal"/>
    <property type="match status" value="1"/>
</dbReference>
<evidence type="ECO:0000313" key="18">
    <source>
        <dbReference type="EMBL" id="MCP2372427.1"/>
    </source>
</evidence>
<reference evidence="18" key="1">
    <citation type="submission" date="2022-06" db="EMBL/GenBank/DDBJ databases">
        <title>Sequencing the genomes of 1000 actinobacteria strains.</title>
        <authorList>
            <person name="Klenk H.-P."/>
        </authorList>
    </citation>
    <scope>NUCLEOTIDE SEQUENCE</scope>
    <source>
        <strain evidence="18">DSM 22016</strain>
    </source>
</reference>
<gene>
    <name evidence="18" type="ORF">BJ978_003103</name>
</gene>
<dbReference type="SUPFAM" id="SSF81624">
    <property type="entry name" value="N-terminal domain of MutM-like DNA repair proteins"/>
    <property type="match status" value="1"/>
</dbReference>
<dbReference type="InterPro" id="IPR010979">
    <property type="entry name" value="Ribosomal_uS13-like_H2TH"/>
</dbReference>
<dbReference type="SUPFAM" id="SSF57716">
    <property type="entry name" value="Glucocorticoid receptor-like (DNA-binding domain)"/>
    <property type="match status" value="1"/>
</dbReference>
<evidence type="ECO:0000256" key="14">
    <source>
        <dbReference type="PROSITE-ProRule" id="PRU00391"/>
    </source>
</evidence>
<dbReference type="Pfam" id="PF06827">
    <property type="entry name" value="zf-FPG_IleRS"/>
    <property type="match status" value="1"/>
</dbReference>
<evidence type="ECO:0000256" key="8">
    <source>
        <dbReference type="ARBA" id="ARBA00022833"/>
    </source>
</evidence>
<dbReference type="SMART" id="SM00898">
    <property type="entry name" value="Fapy_DNA_glyco"/>
    <property type="match status" value="1"/>
</dbReference>
<dbReference type="GO" id="GO:0008270">
    <property type="term" value="F:zinc ion binding"/>
    <property type="evidence" value="ECO:0007669"/>
    <property type="project" value="UniProtKB-KW"/>
</dbReference>
<evidence type="ECO:0000259" key="17">
    <source>
        <dbReference type="PROSITE" id="PS51068"/>
    </source>
</evidence>
<feature type="domain" description="Formamidopyrimidine-DNA glycosylase catalytic" evidence="17">
    <location>
        <begin position="2"/>
        <end position="141"/>
    </location>
</feature>
<dbReference type="RefSeq" id="WP_156997488.1">
    <property type="nucleotide sequence ID" value="NZ_BAAANU010000001.1"/>
</dbReference>
<keyword evidence="10" id="KW-0234">DNA repair</keyword>
<dbReference type="PROSITE" id="PS51068">
    <property type="entry name" value="FPG_CAT"/>
    <property type="match status" value="1"/>
</dbReference>
<keyword evidence="9" id="KW-0238">DNA-binding</keyword>
<dbReference type="InterPro" id="IPR000214">
    <property type="entry name" value="Znf_DNA_glyclase/AP_lyase"/>
</dbReference>
<dbReference type="GO" id="GO:0034039">
    <property type="term" value="F:8-oxo-7,8-dihydroguanine DNA N-glycosylase activity"/>
    <property type="evidence" value="ECO:0007669"/>
    <property type="project" value="TreeGrafter"/>
</dbReference>